<comment type="subcellular location">
    <subcellularLocation>
        <location evidence="1">Membrane</location>
        <topology evidence="1">Single-pass type II membrane protein</topology>
    </subcellularLocation>
</comment>
<dbReference type="PANTHER" id="PTHR19297:SF191">
    <property type="entry name" value="PROTEIN XYLOSYLTRANSFERASE"/>
    <property type="match status" value="1"/>
</dbReference>
<keyword evidence="9" id="KW-0325">Glycoprotein</keyword>
<feature type="transmembrane region" description="Helical" evidence="11">
    <location>
        <begin position="39"/>
        <end position="55"/>
    </location>
</feature>
<evidence type="ECO:0000256" key="11">
    <source>
        <dbReference type="SAM" id="Phobius"/>
    </source>
</evidence>
<comment type="caution">
    <text evidence="12">The sequence shown here is derived from an EMBL/GenBank/DDBJ whole genome shotgun (WGS) entry which is preliminary data.</text>
</comment>
<evidence type="ECO:0000256" key="1">
    <source>
        <dbReference type="ARBA" id="ARBA00004606"/>
    </source>
</evidence>
<dbReference type="Proteomes" id="UP000225706">
    <property type="component" value="Unassembled WGS sequence"/>
</dbReference>
<evidence type="ECO:0000256" key="10">
    <source>
        <dbReference type="ARBA" id="ARBA00038150"/>
    </source>
</evidence>
<sequence length="465" mass="54868">MPDEILFSEFDLIYLTYSSLQREIMFPFRIRRRKFKTRMLSSFLVLSVILTFWMARQEFSYSQQKNQSNKEWNECVAKIQSDPSIELSNTTLISDDDNIYQTYRTKECPSIVQEYFSHPPPTQSELEFPIAFSISVYKSASLLEKLLQAIYMPQNLYCIHIDMKSTPTFCAAVTELIRCLPNVLLAKKSVDVIYPHISILHAQFNCMEDLLYTGKDWKYMINLVGQDFPLYNNRELVLALRALNGKNNIQSFHHPDLKRRTQYAYEFKRRMDGSDHKAYKPVKTYRKKSPPPYNITLFKGANHVGLTKGFVEYIIFNQTARDFIDWLSDTRSPPETFYSSLQQHPGVPGGVIGLQPEFVMRAIDWFDKEKDEANYECHGKWVRQICWISVRDLRWVLGWNKRNMLFVQKIPFDVSEDLLRCLSIARERRVYGSYFFMTRTNFSDTSYLRSDVEKEMMERHESVVT</sequence>
<name>A0A2B4SKT0_STYPI</name>
<comment type="pathway">
    <text evidence="2">Protein modification; protein glycosylation.</text>
</comment>
<keyword evidence="7 11" id="KW-1133">Transmembrane helix</keyword>
<evidence type="ECO:0000256" key="4">
    <source>
        <dbReference type="ARBA" id="ARBA00022679"/>
    </source>
</evidence>
<proteinExistence type="inferred from homology"/>
<reference evidence="13" key="1">
    <citation type="journal article" date="2017" name="bioRxiv">
        <title>Comparative analysis of the genomes of Stylophora pistillata and Acropora digitifera provides evidence for extensive differences between species of corals.</title>
        <authorList>
            <person name="Voolstra C.R."/>
            <person name="Li Y."/>
            <person name="Liew Y.J."/>
            <person name="Baumgarten S."/>
            <person name="Zoccola D."/>
            <person name="Flot J.-F."/>
            <person name="Tambutte S."/>
            <person name="Allemand D."/>
            <person name="Aranda M."/>
        </authorList>
    </citation>
    <scope>NUCLEOTIDE SEQUENCE [LARGE SCALE GENOMIC DNA]</scope>
</reference>
<evidence type="ECO:0000256" key="9">
    <source>
        <dbReference type="ARBA" id="ARBA00023180"/>
    </source>
</evidence>
<evidence type="ECO:0000313" key="12">
    <source>
        <dbReference type="EMBL" id="PFX29102.1"/>
    </source>
</evidence>
<evidence type="ECO:0000256" key="6">
    <source>
        <dbReference type="ARBA" id="ARBA00022968"/>
    </source>
</evidence>
<evidence type="ECO:0000256" key="3">
    <source>
        <dbReference type="ARBA" id="ARBA00022676"/>
    </source>
</evidence>
<dbReference type="PANTHER" id="PTHR19297">
    <property type="entry name" value="GLYCOSYLTRANSFERASE 14 FAMILY MEMBER"/>
    <property type="match status" value="1"/>
</dbReference>
<dbReference type="GO" id="GO:0016020">
    <property type="term" value="C:membrane"/>
    <property type="evidence" value="ECO:0007669"/>
    <property type="project" value="UniProtKB-SubCell"/>
</dbReference>
<keyword evidence="4 12" id="KW-0808">Transferase</keyword>
<organism evidence="12 13">
    <name type="scientific">Stylophora pistillata</name>
    <name type="common">Smooth cauliflower coral</name>
    <dbReference type="NCBI Taxonomy" id="50429"/>
    <lineage>
        <taxon>Eukaryota</taxon>
        <taxon>Metazoa</taxon>
        <taxon>Cnidaria</taxon>
        <taxon>Anthozoa</taxon>
        <taxon>Hexacorallia</taxon>
        <taxon>Scleractinia</taxon>
        <taxon>Astrocoeniina</taxon>
        <taxon>Pocilloporidae</taxon>
        <taxon>Stylophora</taxon>
    </lineage>
</organism>
<evidence type="ECO:0000256" key="7">
    <source>
        <dbReference type="ARBA" id="ARBA00022989"/>
    </source>
</evidence>
<evidence type="ECO:0000256" key="2">
    <source>
        <dbReference type="ARBA" id="ARBA00004922"/>
    </source>
</evidence>
<dbReference type="EMBL" id="LSMT01000071">
    <property type="protein sequence ID" value="PFX29102.1"/>
    <property type="molecule type" value="Genomic_DNA"/>
</dbReference>
<dbReference type="GO" id="GO:0008375">
    <property type="term" value="F:acetylglucosaminyltransferase activity"/>
    <property type="evidence" value="ECO:0007669"/>
    <property type="project" value="TreeGrafter"/>
</dbReference>
<evidence type="ECO:0000256" key="8">
    <source>
        <dbReference type="ARBA" id="ARBA00023136"/>
    </source>
</evidence>
<keyword evidence="5 11" id="KW-0812">Transmembrane</keyword>
<evidence type="ECO:0000256" key="5">
    <source>
        <dbReference type="ARBA" id="ARBA00022692"/>
    </source>
</evidence>
<dbReference type="Pfam" id="PF02485">
    <property type="entry name" value="Branch"/>
    <property type="match status" value="1"/>
</dbReference>
<comment type="similarity">
    <text evidence="10">Belongs to the glycosyltransferase 14 family.</text>
</comment>
<dbReference type="AlphaFoldDB" id="A0A2B4SKT0"/>
<dbReference type="InterPro" id="IPR003406">
    <property type="entry name" value="Glyco_trans_14"/>
</dbReference>
<accession>A0A2B4SKT0</accession>
<dbReference type="OrthoDB" id="5946322at2759"/>
<keyword evidence="6" id="KW-0735">Signal-anchor</keyword>
<keyword evidence="3 12" id="KW-0328">Glycosyltransferase</keyword>
<gene>
    <name evidence="12" type="primary">gcnt4</name>
    <name evidence="12" type="ORF">AWC38_SpisGene6146</name>
</gene>
<protein>
    <submittedName>
        <fullName evidence="12">Beta-1,3-galactosyl-O-glycosyl-glycoprotein beta-1,6-N-acetylglucosaminyltransferase 4</fullName>
    </submittedName>
</protein>
<evidence type="ECO:0000313" key="13">
    <source>
        <dbReference type="Proteomes" id="UP000225706"/>
    </source>
</evidence>
<dbReference type="STRING" id="50429.A0A2B4SKT0"/>
<keyword evidence="8 11" id="KW-0472">Membrane</keyword>
<keyword evidence="13" id="KW-1185">Reference proteome</keyword>